<dbReference type="EMBL" id="WBOS01000001">
    <property type="protein sequence ID" value="KAB2338510.1"/>
    <property type="molecule type" value="Genomic_DNA"/>
</dbReference>
<comment type="caution">
    <text evidence="1">The sequence shown here is derived from an EMBL/GenBank/DDBJ whole genome shotgun (WGS) entry which is preliminary data.</text>
</comment>
<accession>A0A6L3VA67</accession>
<reference evidence="1 2" key="1">
    <citation type="journal article" date="2016" name="Antonie Van Leeuwenhoek">
        <title>Bacillus depressus sp. nov., isolated from soil of a sunflower field.</title>
        <authorList>
            <person name="Wei X."/>
            <person name="Xin D."/>
            <person name="Xin Y."/>
            <person name="Zhang H."/>
            <person name="Wang T."/>
            <person name="Zhang J."/>
        </authorList>
    </citation>
    <scope>NUCLEOTIDE SEQUENCE [LARGE SCALE GENOMIC DNA]</scope>
    <source>
        <strain evidence="1 2">BZ1</strain>
    </source>
</reference>
<protein>
    <submittedName>
        <fullName evidence="1">Uncharacterized protein</fullName>
    </submittedName>
</protein>
<dbReference type="AlphaFoldDB" id="A0A6L3VA67"/>
<dbReference type="RefSeq" id="WP_151533249.1">
    <property type="nucleotide sequence ID" value="NZ_WBOS01000001.1"/>
</dbReference>
<dbReference type="Proteomes" id="UP000481030">
    <property type="component" value="Unassembled WGS sequence"/>
</dbReference>
<proteinExistence type="predicted"/>
<gene>
    <name evidence="1" type="ORF">F7731_02820</name>
</gene>
<sequence length="163" mass="18777">MRIYYAVEANTIIEEVPEFKALIFSETNIFDSYEGIFIFETKEAASQLEILLEEAGLLESQFELILAKDGIKGETFADFGFVTEHCTYLLHDLVCSFSIKGGDKISIEMANLQLHEHLIYESYLENKPIYFIERHLKDLVKGIANAYDIEVSFFELDKQSKKL</sequence>
<evidence type="ECO:0000313" key="1">
    <source>
        <dbReference type="EMBL" id="KAB2338510.1"/>
    </source>
</evidence>
<dbReference type="OrthoDB" id="2854036at2"/>
<name>A0A6L3VA67_9BACI</name>
<organism evidence="1 2">
    <name type="scientific">Cytobacillus depressus</name>
    <dbReference type="NCBI Taxonomy" id="1602942"/>
    <lineage>
        <taxon>Bacteria</taxon>
        <taxon>Bacillati</taxon>
        <taxon>Bacillota</taxon>
        <taxon>Bacilli</taxon>
        <taxon>Bacillales</taxon>
        <taxon>Bacillaceae</taxon>
        <taxon>Cytobacillus</taxon>
    </lineage>
</organism>
<evidence type="ECO:0000313" key="2">
    <source>
        <dbReference type="Proteomes" id="UP000481030"/>
    </source>
</evidence>
<keyword evidence="2" id="KW-1185">Reference proteome</keyword>